<proteinExistence type="inferred from homology"/>
<keyword evidence="6" id="KW-1003">Cell membrane</keyword>
<feature type="transmembrane region" description="Helical" evidence="6">
    <location>
        <begin position="225"/>
        <end position="248"/>
    </location>
</feature>
<feature type="transmembrane region" description="Helical" evidence="6">
    <location>
        <begin position="82"/>
        <end position="101"/>
    </location>
</feature>
<evidence type="ECO:0000256" key="1">
    <source>
        <dbReference type="ARBA" id="ARBA00004141"/>
    </source>
</evidence>
<feature type="transmembrane region" description="Helical" evidence="6">
    <location>
        <begin position="281"/>
        <end position="299"/>
    </location>
</feature>
<sequence>MGRHQASVVAFSYDLEEGEYPYLFIHKEEGTNLLEIIMLALLGLVSAVFGSIVGLGGGIIIVPALTLLGAELTGSTIEHPTAVGTSLAVLIVTALASTMSYAKKRRVDWRSGWMLFITSGPAAMVGSALTGHIKGGAFQLSFGIFMLLMAGLLVARDYMKPISKKWPVTRTYTDDKGVTHEYGYSVLPALAVGLLVGLISGLFGIGGGSLFVPVMVLLFRFPPHVATATSMFVIFLSSILGTGVHAWLGETNWWIVLMLVPGAWIGGKLGAYIASKMTGKALLWLLRITFVVMAAQLIIEGLSEM</sequence>
<protein>
    <recommendedName>
        <fullName evidence="6">Probable membrane transporter protein</fullName>
    </recommendedName>
</protein>
<evidence type="ECO:0000256" key="3">
    <source>
        <dbReference type="ARBA" id="ARBA00022692"/>
    </source>
</evidence>
<accession>A0A2V2YPD7</accession>
<feature type="transmembrane region" description="Helical" evidence="6">
    <location>
        <begin position="36"/>
        <end position="62"/>
    </location>
</feature>
<organism evidence="7 8">
    <name type="scientific">Paenibacillus cellulosilyticus</name>
    <dbReference type="NCBI Taxonomy" id="375489"/>
    <lineage>
        <taxon>Bacteria</taxon>
        <taxon>Bacillati</taxon>
        <taxon>Bacillota</taxon>
        <taxon>Bacilli</taxon>
        <taxon>Bacillales</taxon>
        <taxon>Paenibacillaceae</taxon>
        <taxon>Paenibacillus</taxon>
    </lineage>
</organism>
<feature type="transmembrane region" description="Helical" evidence="6">
    <location>
        <begin position="113"/>
        <end position="131"/>
    </location>
</feature>
<dbReference type="PANTHER" id="PTHR43701:SF2">
    <property type="entry name" value="MEMBRANE TRANSPORTER PROTEIN YJNA-RELATED"/>
    <property type="match status" value="1"/>
</dbReference>
<evidence type="ECO:0000313" key="8">
    <source>
        <dbReference type="Proteomes" id="UP000246635"/>
    </source>
</evidence>
<dbReference type="Proteomes" id="UP000246635">
    <property type="component" value="Unassembled WGS sequence"/>
</dbReference>
<dbReference type="InterPro" id="IPR002781">
    <property type="entry name" value="TM_pro_TauE-like"/>
</dbReference>
<comment type="subcellular location">
    <subcellularLocation>
        <location evidence="6">Cell membrane</location>
        <topology evidence="6">Multi-pass membrane protein</topology>
    </subcellularLocation>
    <subcellularLocation>
        <location evidence="1">Membrane</location>
        <topology evidence="1">Multi-pass membrane protein</topology>
    </subcellularLocation>
</comment>
<dbReference type="AlphaFoldDB" id="A0A2V2YPD7"/>
<dbReference type="Pfam" id="PF01925">
    <property type="entry name" value="TauE"/>
    <property type="match status" value="1"/>
</dbReference>
<keyword evidence="8" id="KW-1185">Reference proteome</keyword>
<comment type="caution">
    <text evidence="7">The sequence shown here is derived from an EMBL/GenBank/DDBJ whole genome shotgun (WGS) entry which is preliminary data.</text>
</comment>
<keyword evidence="5 6" id="KW-0472">Membrane</keyword>
<feature type="transmembrane region" description="Helical" evidence="6">
    <location>
        <begin position="186"/>
        <end position="219"/>
    </location>
</feature>
<reference evidence="7 8" key="1">
    <citation type="submission" date="2018-05" db="EMBL/GenBank/DDBJ databases">
        <title>Genomic Encyclopedia of Type Strains, Phase III (KMG-III): the genomes of soil and plant-associated and newly described type strains.</title>
        <authorList>
            <person name="Whitman W."/>
        </authorList>
    </citation>
    <scope>NUCLEOTIDE SEQUENCE [LARGE SCALE GENOMIC DNA]</scope>
    <source>
        <strain evidence="7 8">CECT 5696</strain>
    </source>
</reference>
<evidence type="ECO:0000256" key="4">
    <source>
        <dbReference type="ARBA" id="ARBA00022989"/>
    </source>
</evidence>
<keyword evidence="3 6" id="KW-0812">Transmembrane</keyword>
<name>A0A2V2YPD7_9BACL</name>
<dbReference type="GO" id="GO:0005886">
    <property type="term" value="C:plasma membrane"/>
    <property type="evidence" value="ECO:0007669"/>
    <property type="project" value="UniProtKB-SubCell"/>
</dbReference>
<feature type="transmembrane region" description="Helical" evidence="6">
    <location>
        <begin position="137"/>
        <end position="155"/>
    </location>
</feature>
<dbReference type="InterPro" id="IPR051598">
    <property type="entry name" value="TSUP/Inactive_protease-like"/>
</dbReference>
<dbReference type="EMBL" id="QGTQ01000019">
    <property type="protein sequence ID" value="PWV97941.1"/>
    <property type="molecule type" value="Genomic_DNA"/>
</dbReference>
<evidence type="ECO:0000256" key="5">
    <source>
        <dbReference type="ARBA" id="ARBA00023136"/>
    </source>
</evidence>
<keyword evidence="4 6" id="KW-1133">Transmembrane helix</keyword>
<comment type="similarity">
    <text evidence="2 6">Belongs to the 4-toluene sulfonate uptake permease (TSUP) (TC 2.A.102) family.</text>
</comment>
<gene>
    <name evidence="7" type="ORF">DFQ01_11923</name>
</gene>
<evidence type="ECO:0000256" key="2">
    <source>
        <dbReference type="ARBA" id="ARBA00009142"/>
    </source>
</evidence>
<evidence type="ECO:0000313" key="7">
    <source>
        <dbReference type="EMBL" id="PWV97941.1"/>
    </source>
</evidence>
<evidence type="ECO:0000256" key="6">
    <source>
        <dbReference type="RuleBase" id="RU363041"/>
    </source>
</evidence>
<dbReference type="PANTHER" id="PTHR43701">
    <property type="entry name" value="MEMBRANE TRANSPORTER PROTEIN MJ0441-RELATED"/>
    <property type="match status" value="1"/>
</dbReference>
<feature type="transmembrane region" description="Helical" evidence="6">
    <location>
        <begin position="255"/>
        <end position="275"/>
    </location>
</feature>